<keyword evidence="3" id="KW-1185">Reference proteome</keyword>
<organism evidence="2 3">
    <name type="scientific">Pseudomonas benzenivorans</name>
    <dbReference type="NCBI Taxonomy" id="556533"/>
    <lineage>
        <taxon>Bacteria</taxon>
        <taxon>Pseudomonadati</taxon>
        <taxon>Pseudomonadota</taxon>
        <taxon>Gammaproteobacteria</taxon>
        <taxon>Pseudomonadales</taxon>
        <taxon>Pseudomonadaceae</taxon>
        <taxon>Pseudomonas</taxon>
    </lineage>
</organism>
<dbReference type="EMBL" id="CP137892">
    <property type="protein sequence ID" value="WPC03608.1"/>
    <property type="molecule type" value="Genomic_DNA"/>
</dbReference>
<feature type="compositionally biased region" description="Low complexity" evidence="1">
    <location>
        <begin position="106"/>
        <end position="139"/>
    </location>
</feature>
<feature type="region of interest" description="Disordered" evidence="1">
    <location>
        <begin position="1"/>
        <end position="28"/>
    </location>
</feature>
<reference evidence="2 3" key="1">
    <citation type="submission" date="2023-11" db="EMBL/GenBank/DDBJ databases">
        <title>Complete genome of Pseudomonas benzenivorans BA3361.</title>
        <authorList>
            <person name="Shin S.Y."/>
            <person name="Song J."/>
            <person name="Kang H."/>
        </authorList>
    </citation>
    <scope>NUCLEOTIDE SEQUENCE [LARGE SCALE GENOMIC DNA]</scope>
    <source>
        <strain evidence="2 3">HNIBRBA3361</strain>
    </source>
</reference>
<evidence type="ECO:0000313" key="3">
    <source>
        <dbReference type="Proteomes" id="UP001305928"/>
    </source>
</evidence>
<dbReference type="Proteomes" id="UP001305928">
    <property type="component" value="Chromosome"/>
</dbReference>
<proteinExistence type="predicted"/>
<dbReference type="RefSeq" id="WP_318642110.1">
    <property type="nucleotide sequence ID" value="NZ_CP137892.1"/>
</dbReference>
<sequence>MKDPQAKPAAADEQLLQHYRRHQDQEPSAALDARILDAAREQAGRHRSRLGWRERLQAWLFGHGTGLRWSLALGSVAVLGLGLSLSLKTFEQAPAQFDSPLPAAPALQRQAAPAQKKSMAESARLAAPAAEAMADSVAEQPRSMAPPASGKGEAPDVALHEAVQEILELRASGRRAEADERIEALRRDYPRLDIDALLGSRQGTDAGGE</sequence>
<protein>
    <submittedName>
        <fullName evidence="2">Uncharacterized protein</fullName>
    </submittedName>
</protein>
<accession>A0ABZ0PR17</accession>
<evidence type="ECO:0000313" key="2">
    <source>
        <dbReference type="EMBL" id="WPC03608.1"/>
    </source>
</evidence>
<evidence type="ECO:0000256" key="1">
    <source>
        <dbReference type="SAM" id="MobiDB-lite"/>
    </source>
</evidence>
<name>A0ABZ0PR17_9PSED</name>
<gene>
    <name evidence="2" type="ORF">SBP02_12540</name>
</gene>
<feature type="region of interest" description="Disordered" evidence="1">
    <location>
        <begin position="106"/>
        <end position="157"/>
    </location>
</feature>